<reference evidence="2 3" key="1">
    <citation type="submission" date="2019-07" db="EMBL/GenBank/DDBJ databases">
        <title>R&amp;d 2014.</title>
        <authorList>
            <person name="Klenk H.-P."/>
        </authorList>
    </citation>
    <scope>NUCLEOTIDE SEQUENCE [LARGE SCALE GENOMIC DNA]</scope>
    <source>
        <strain evidence="2 3">DSM 43868</strain>
    </source>
</reference>
<dbReference type="RefSeq" id="WP_246140761.1">
    <property type="nucleotide sequence ID" value="NZ_BAAATQ010000210.1"/>
</dbReference>
<organism evidence="2 3">
    <name type="scientific">Micromonospora olivasterospora</name>
    <dbReference type="NCBI Taxonomy" id="1880"/>
    <lineage>
        <taxon>Bacteria</taxon>
        <taxon>Bacillati</taxon>
        <taxon>Actinomycetota</taxon>
        <taxon>Actinomycetes</taxon>
        <taxon>Micromonosporales</taxon>
        <taxon>Micromonosporaceae</taxon>
        <taxon>Micromonospora</taxon>
    </lineage>
</organism>
<evidence type="ECO:0000313" key="3">
    <source>
        <dbReference type="Proteomes" id="UP000319825"/>
    </source>
</evidence>
<accession>A0A562ID13</accession>
<dbReference type="InterPro" id="IPR013785">
    <property type="entry name" value="Aldolase_TIM"/>
</dbReference>
<dbReference type="Gene3D" id="3.20.20.70">
    <property type="entry name" value="Aldolase class I"/>
    <property type="match status" value="1"/>
</dbReference>
<proteinExistence type="predicted"/>
<comment type="caution">
    <text evidence="2">The sequence shown here is derived from an EMBL/GenBank/DDBJ whole genome shotgun (WGS) entry which is preliminary data.</text>
</comment>
<keyword evidence="3" id="KW-1185">Reference proteome</keyword>
<dbReference type="PANTHER" id="PTHR43303:SF4">
    <property type="entry name" value="NADPH DEHYDROGENASE C23G7.10C-RELATED"/>
    <property type="match status" value="1"/>
</dbReference>
<dbReference type="SUPFAM" id="SSF51395">
    <property type="entry name" value="FMN-linked oxidoreductases"/>
    <property type="match status" value="1"/>
</dbReference>
<dbReference type="GO" id="GO:0010181">
    <property type="term" value="F:FMN binding"/>
    <property type="evidence" value="ECO:0007669"/>
    <property type="project" value="InterPro"/>
</dbReference>
<dbReference type="GO" id="GO:0050661">
    <property type="term" value="F:NADP binding"/>
    <property type="evidence" value="ECO:0007669"/>
    <property type="project" value="InterPro"/>
</dbReference>
<name>A0A562ID13_MICOL</name>
<evidence type="ECO:0000256" key="1">
    <source>
        <dbReference type="ARBA" id="ARBA00001917"/>
    </source>
</evidence>
<dbReference type="GO" id="GO:0003959">
    <property type="term" value="F:NADPH dehydrogenase activity"/>
    <property type="evidence" value="ECO:0007669"/>
    <property type="project" value="InterPro"/>
</dbReference>
<comment type="cofactor">
    <cofactor evidence="1">
        <name>FMN</name>
        <dbReference type="ChEBI" id="CHEBI:58210"/>
    </cofactor>
</comment>
<dbReference type="EMBL" id="VLKE01000001">
    <property type="protein sequence ID" value="TWH68891.1"/>
    <property type="molecule type" value="Genomic_DNA"/>
</dbReference>
<dbReference type="InterPro" id="IPR044152">
    <property type="entry name" value="YqjM-like"/>
</dbReference>
<evidence type="ECO:0000313" key="2">
    <source>
        <dbReference type="EMBL" id="TWH68891.1"/>
    </source>
</evidence>
<sequence length="56" mass="6257">MGLIVEPEHAEQIVADGEADVVLLGRELLRDPYWPRRAATKLGVAPSWPPQYARAF</sequence>
<gene>
    <name evidence="2" type="ORF">JD77_03892</name>
</gene>
<dbReference type="Proteomes" id="UP000319825">
    <property type="component" value="Unassembled WGS sequence"/>
</dbReference>
<dbReference type="PANTHER" id="PTHR43303">
    <property type="entry name" value="NADPH DEHYDROGENASE C23G7.10C-RELATED"/>
    <property type="match status" value="1"/>
</dbReference>
<dbReference type="AlphaFoldDB" id="A0A562ID13"/>
<protein>
    <submittedName>
        <fullName evidence="2">NADH:flavin oxidoreductase/NADH oxidase family protein</fullName>
    </submittedName>
</protein>